<evidence type="ECO:0000313" key="4">
    <source>
        <dbReference type="WBParaSite" id="scaffold8891_cov184.g13460"/>
    </source>
</evidence>
<name>A0A915NCD8_MELJA</name>
<feature type="compositionally biased region" description="Low complexity" evidence="1">
    <location>
        <begin position="922"/>
        <end position="938"/>
    </location>
</feature>
<dbReference type="InterPro" id="IPR057329">
    <property type="entry name" value="Beta-prop_Rol-3"/>
</dbReference>
<evidence type="ECO:0000256" key="1">
    <source>
        <dbReference type="SAM" id="MobiDB-lite"/>
    </source>
</evidence>
<dbReference type="AlphaFoldDB" id="A0A915NCD8"/>
<feature type="compositionally biased region" description="Basic and acidic residues" evidence="1">
    <location>
        <begin position="150"/>
        <end position="171"/>
    </location>
</feature>
<proteinExistence type="predicted"/>
<dbReference type="Proteomes" id="UP000887561">
    <property type="component" value="Unplaced"/>
</dbReference>
<evidence type="ECO:0000259" key="2">
    <source>
        <dbReference type="Pfam" id="PF25494"/>
    </source>
</evidence>
<protein>
    <submittedName>
        <fullName evidence="4">Cleavage/polyadenylation specificity factor A subunit N-terminal domain-containing protein</fullName>
    </submittedName>
</protein>
<sequence length="996" mass="111115">MYLTDVILQAFKENSLISTVFVSLDTYYVDIELRLAANWRDNIIVSSKHFRQSTFPEKNILQTQLPQPSSGSFLQLSSSSFVACWDSESPNKFKLKLFNTSKEGELDGLIASEMTSAKCHVFRNLTRLVEGREFRLIIVDTGSLSENGDEDMKHSSSLEKRHPLEGGKGEDKDLIAEKGLHLNISMEEIEEPKATSPLLIFTDGSSLYLIDDLNDFVLLTEPIKVAFSLNDSQTITALCALSQTEMLIGLSDGAIFNLEILFESRVELEMINRTMEQVKTQARKVREADGVSITQIVVDFIQERFYAIRDKVGIVRCKINTCDNTTTNMLLTSTPNYVQRIACDPWNGFIYYSTNVGDTITRRISDIPAANTVQVDVSDQKLFVVTKSGHLMSWDLVDSNIHDEREGWTLNDRYRNVIRSTFYQNRLYWISTSCGDSHPWESSPKLKLNIIAIGTSWRSLTYEYILQNEEDYFTKINLDSPSDLDNSTEINDNKTDSISNLSELITKIYARGFTQDTHSPAIQLESNVPSGGYYTAKVRVCTANNNKICSDPQIPTEAGIAIAFDNTSNVLFSSSRKDASITQRFDNNNFKFLESVFIHQITLIPSKASVLLASSYSVMVYRMTSSFDKLIYNCAVGGEECGEVVGVAVDDSSDSHEGQRILLLVQLSSGAVQLLQAPVDLNQPFQLVNSVSNVLPYRIRQVGGFIDGRFLILTEDGYFGTLDYDLTNINLNFAVREINHLMVADSVSPFERRFLHFDGPIHFDEKTAQLRWSVVRGDGGEGPSGTSTEDDSKSHQLIPLLYKLSLFRDGFSGKEPNLIVCQENSFSLPPKLLQAWNSRQRFDAQVEAISPWIRVLANQTGLNAATKPPTAPEGVRIYATQQRTVDGSRAIIDIFWHEPSEWNGEKLGYQLNCTITQGATSSSSTSLSSSQGATQTTSDPNSSPTQYMNVTLKSNHRSFSFTVRSGKVGCLVYAINDQQLIGPPSALADIDGSGNF</sequence>
<dbReference type="SUPFAM" id="SSF63825">
    <property type="entry name" value="YWTD domain"/>
    <property type="match status" value="1"/>
</dbReference>
<dbReference type="WBParaSite" id="scaffold8891_cov184.g13460">
    <property type="protein sequence ID" value="scaffold8891_cov184.g13460"/>
    <property type="gene ID" value="scaffold8891_cov184.g13460"/>
</dbReference>
<reference evidence="4" key="1">
    <citation type="submission" date="2022-11" db="UniProtKB">
        <authorList>
            <consortium name="WormBaseParasite"/>
        </authorList>
    </citation>
    <scope>IDENTIFICATION</scope>
</reference>
<feature type="region of interest" description="Disordered" evidence="1">
    <location>
        <begin position="922"/>
        <end position="946"/>
    </location>
</feature>
<organism evidence="3 4">
    <name type="scientific">Meloidogyne javanica</name>
    <name type="common">Root-knot nematode worm</name>
    <dbReference type="NCBI Taxonomy" id="6303"/>
    <lineage>
        <taxon>Eukaryota</taxon>
        <taxon>Metazoa</taxon>
        <taxon>Ecdysozoa</taxon>
        <taxon>Nematoda</taxon>
        <taxon>Chromadorea</taxon>
        <taxon>Rhabditida</taxon>
        <taxon>Tylenchina</taxon>
        <taxon>Tylenchomorpha</taxon>
        <taxon>Tylenchoidea</taxon>
        <taxon>Meloidogynidae</taxon>
        <taxon>Meloidogyninae</taxon>
        <taxon>Meloidogyne</taxon>
        <taxon>Meloidogyne incognita group</taxon>
    </lineage>
</organism>
<evidence type="ECO:0000313" key="3">
    <source>
        <dbReference type="Proteomes" id="UP000887561"/>
    </source>
</evidence>
<keyword evidence="3" id="KW-1185">Reference proteome</keyword>
<accession>A0A915NCD8</accession>
<feature type="domain" description="Rol-3 five-bladed beta-propeller" evidence="2">
    <location>
        <begin position="552"/>
        <end position="744"/>
    </location>
</feature>
<dbReference type="Pfam" id="PF25494">
    <property type="entry name" value="Beta-prop_Rol-3"/>
    <property type="match status" value="1"/>
</dbReference>
<feature type="region of interest" description="Disordered" evidence="1">
    <location>
        <begin position="146"/>
        <end position="171"/>
    </location>
</feature>